<dbReference type="KEGG" id="hadh:FRZ61_47120"/>
<reference evidence="2 3" key="1">
    <citation type="submission" date="2019-08" db="EMBL/GenBank/DDBJ databases">
        <title>Hyperibacter terrae gen. nov., sp. nov. and Hyperibacter viscosus sp. nov., two new members in the family Rhodospirillaceae isolated from the rhizosphere of Hypericum perforatum.</title>
        <authorList>
            <person name="Noviana Z."/>
        </authorList>
    </citation>
    <scope>NUCLEOTIDE SEQUENCE [LARGE SCALE GENOMIC DNA]</scope>
    <source>
        <strain evidence="2 3">R5959</strain>
    </source>
</reference>
<name>A0A5J6N7I2_9PROT</name>
<dbReference type="Proteomes" id="UP000325797">
    <property type="component" value="Chromosome"/>
</dbReference>
<feature type="chain" id="PRO_5023836193" evidence="1">
    <location>
        <begin position="22"/>
        <end position="220"/>
    </location>
</feature>
<organism evidence="2 3">
    <name type="scientific">Hypericibacter adhaerens</name>
    <dbReference type="NCBI Taxonomy" id="2602016"/>
    <lineage>
        <taxon>Bacteria</taxon>
        <taxon>Pseudomonadati</taxon>
        <taxon>Pseudomonadota</taxon>
        <taxon>Alphaproteobacteria</taxon>
        <taxon>Rhodospirillales</taxon>
        <taxon>Dongiaceae</taxon>
        <taxon>Hypericibacter</taxon>
    </lineage>
</organism>
<protein>
    <submittedName>
        <fullName evidence="2">Uncharacterized protein</fullName>
    </submittedName>
</protein>
<keyword evidence="3" id="KW-1185">Reference proteome</keyword>
<evidence type="ECO:0000313" key="3">
    <source>
        <dbReference type="Proteomes" id="UP000325797"/>
    </source>
</evidence>
<dbReference type="EMBL" id="CP042582">
    <property type="protein sequence ID" value="QEX24770.1"/>
    <property type="molecule type" value="Genomic_DNA"/>
</dbReference>
<dbReference type="RefSeq" id="WP_151120023.1">
    <property type="nucleotide sequence ID" value="NZ_CP042582.1"/>
</dbReference>
<dbReference type="AlphaFoldDB" id="A0A5J6N7I2"/>
<evidence type="ECO:0000313" key="2">
    <source>
        <dbReference type="EMBL" id="QEX24770.1"/>
    </source>
</evidence>
<proteinExistence type="predicted"/>
<sequence length="220" mass="23862">MRFCWILAFGAALFTASLAEAEQVQVGGRFLSIEPPQGYCALDRTKPQDARVMQAVENAQADRNRVLMHFVPCNEIEAWRAGRLTSYSVYGNLAVQLENGQPRVAGMSRGDFINAMQSQMPKLDTKEVESEINARLQGMKLSDTQLLGVVDKDRNGLYIALAMTASAGGQDMAKAGVTSFTLLGPFVVNTNMATAAAPGAYDKLLAIQKPYLAKLVSQNP</sequence>
<keyword evidence="1" id="KW-0732">Signal</keyword>
<feature type="signal peptide" evidence="1">
    <location>
        <begin position="1"/>
        <end position="21"/>
    </location>
</feature>
<dbReference type="OrthoDB" id="7375848at2"/>
<gene>
    <name evidence="2" type="ORF">FRZ61_47120</name>
</gene>
<evidence type="ECO:0000256" key="1">
    <source>
        <dbReference type="SAM" id="SignalP"/>
    </source>
</evidence>
<accession>A0A5J6N7I2</accession>